<dbReference type="KEGG" id="psa:PST_3474"/>
<gene>
    <name evidence="1" type="ordered locus">PST_3474</name>
</gene>
<dbReference type="AlphaFoldDB" id="A4VQ51"/>
<reference evidence="1 2" key="1">
    <citation type="journal article" date="2008" name="Proc. Natl. Acad. Sci. U.S.A.">
        <title>Nitrogen fixation island and rhizosphere competence traits in the genome of root-associated Pseudomonas stutzeri A1501.</title>
        <authorList>
            <person name="Yan Y."/>
            <person name="Yang J."/>
            <person name="Dou Y."/>
            <person name="Chen M."/>
            <person name="Ping S."/>
            <person name="Peng J."/>
            <person name="Lu W."/>
            <person name="Zhang W."/>
            <person name="Yao Z."/>
            <person name="Li H."/>
            <person name="Liu W."/>
            <person name="He S."/>
            <person name="Geng L."/>
            <person name="Zhang X."/>
            <person name="Yang F."/>
            <person name="Yu H."/>
            <person name="Zhan Y."/>
            <person name="Li D."/>
            <person name="Lin Z."/>
            <person name="Wang Y."/>
            <person name="Elmerich C."/>
            <person name="Lin M."/>
            <person name="Jin Q."/>
        </authorList>
    </citation>
    <scope>NUCLEOTIDE SEQUENCE [LARGE SCALE GENOMIC DNA]</scope>
    <source>
        <strain evidence="1 2">A1501</strain>
    </source>
</reference>
<dbReference type="EMBL" id="CP000304">
    <property type="protein sequence ID" value="ABP81102.1"/>
    <property type="molecule type" value="Genomic_DNA"/>
</dbReference>
<keyword evidence="2" id="KW-1185">Reference proteome</keyword>
<protein>
    <submittedName>
        <fullName evidence="1">Uncharacterized protein</fullName>
    </submittedName>
</protein>
<evidence type="ECO:0000313" key="2">
    <source>
        <dbReference type="Proteomes" id="UP000000233"/>
    </source>
</evidence>
<name>A4VQ51_STUS1</name>
<proteinExistence type="predicted"/>
<organism evidence="1 2">
    <name type="scientific">Stutzerimonas stutzeri (strain A1501)</name>
    <name type="common">Pseudomonas stutzeri</name>
    <dbReference type="NCBI Taxonomy" id="379731"/>
    <lineage>
        <taxon>Bacteria</taxon>
        <taxon>Pseudomonadati</taxon>
        <taxon>Pseudomonadota</taxon>
        <taxon>Gammaproteobacteria</taxon>
        <taxon>Pseudomonadales</taxon>
        <taxon>Pseudomonadaceae</taxon>
        <taxon>Stutzerimonas</taxon>
    </lineage>
</organism>
<sequence>MQETLICWIAHSEREYMNLSSLVKHRIHLSVRVALRALASRAARSRLGLGCVEAKRS</sequence>
<dbReference type="Proteomes" id="UP000000233">
    <property type="component" value="Chromosome"/>
</dbReference>
<evidence type="ECO:0000313" key="1">
    <source>
        <dbReference type="EMBL" id="ABP81102.1"/>
    </source>
</evidence>
<dbReference type="HOGENOM" id="CLU_2993400_0_0_6"/>
<accession>A4VQ51</accession>